<dbReference type="GO" id="GO:0016323">
    <property type="term" value="C:basolateral plasma membrane"/>
    <property type="evidence" value="ECO:0007669"/>
    <property type="project" value="UniProtKB-SubCell"/>
</dbReference>
<evidence type="ECO:0000256" key="15">
    <source>
        <dbReference type="ARBA" id="ARBA00023302"/>
    </source>
</evidence>
<keyword evidence="8 18" id="KW-0677">Repeat</keyword>
<dbReference type="PROSITE" id="PS00223">
    <property type="entry name" value="ANNEXIN_1"/>
    <property type="match status" value="6"/>
</dbReference>
<keyword evidence="15 18" id="KW-0111">Calcium/phospholipid-binding</keyword>
<evidence type="ECO:0000256" key="18">
    <source>
        <dbReference type="RuleBase" id="RU003540"/>
    </source>
</evidence>
<dbReference type="InterPro" id="IPR037104">
    <property type="entry name" value="Annexin_sf"/>
</dbReference>
<comment type="function">
    <text evidence="17">Calcium/phospholipid-binding protein which promotes membrane fusion and is involved in exocytosis. This protein regulates phospholipase A2 activity. It seems to bind from two to four calcium ions with high affinity.</text>
</comment>
<evidence type="ECO:0000256" key="13">
    <source>
        <dbReference type="ARBA" id="ARBA00023242"/>
    </source>
</evidence>
<dbReference type="Pfam" id="PF00191">
    <property type="entry name" value="Annexin"/>
    <property type="match status" value="8"/>
</dbReference>
<evidence type="ECO:0000256" key="8">
    <source>
        <dbReference type="ARBA" id="ARBA00022737"/>
    </source>
</evidence>
<dbReference type="GO" id="GO:0097190">
    <property type="term" value="P:apoptotic signaling pathway"/>
    <property type="evidence" value="ECO:0007669"/>
    <property type="project" value="TreeGrafter"/>
</dbReference>
<accession>A0A7L1GNE4</accession>
<keyword evidence="10" id="KW-0593">Phospholipase A2 inhibitor</keyword>
<dbReference type="SUPFAM" id="SSF47874">
    <property type="entry name" value="Annexin"/>
    <property type="match status" value="2"/>
</dbReference>
<evidence type="ECO:0000256" key="2">
    <source>
        <dbReference type="ARBA" id="ARBA00004138"/>
    </source>
</evidence>
<dbReference type="FunFam" id="1.10.220.10:FF:000004">
    <property type="entry name" value="Annexin"/>
    <property type="match status" value="2"/>
</dbReference>
<evidence type="ECO:0000256" key="4">
    <source>
        <dbReference type="ARBA" id="ARBA00004223"/>
    </source>
</evidence>
<keyword evidence="11" id="KW-0969">Cilium</keyword>
<evidence type="ECO:0000256" key="7">
    <source>
        <dbReference type="ARBA" id="ARBA00022490"/>
    </source>
</evidence>
<evidence type="ECO:0000256" key="14">
    <source>
        <dbReference type="ARBA" id="ARBA00023273"/>
    </source>
</evidence>
<dbReference type="GO" id="GO:0005262">
    <property type="term" value="F:calcium channel activity"/>
    <property type="evidence" value="ECO:0007669"/>
    <property type="project" value="UniProtKB-ARBA"/>
</dbReference>
<sequence length="660" mass="74440">VYRGSVKDFPDFDANQDAETLYNAMKGFGSDKEAILDLITSRSNKQRVEICQAYKSLYGKDLIADLKYELTGKFERLIVSLMRPPPYGDAKEIKDAISGIGTDEKCLIEILASRTNQEIHDLVAAYKDAYERDLEADIVGDTSGHFKKMLVVLLQGSREEDDVVSEDLVEQDAKDLLEAGELKWGTDEAQFIYILGRRSKQHLRLVFDEYLKISGKPIERSIRGELSGDFEKLMLAVVKCIRSTAEYFAERLYKAMKGLGTRDNTLIRIMVSRSEIDMLDIREVFRTKYEKSLYNMIKEDTSGEYKKALLKLCGGDDDAAGEFFPEAAQVAYRMWELSAVAKVELRGTVQPAGNFNDDGDAQVLRKAMKGLGTDEGAIIEVLTQRSNAQRQQILKAYKAHYGRDLMADLKSELSGSLAKLILGLMLTPAQYDAKQLRKAVEGAGTDEKVLIEIMATRNNQEIKAINEAYQEAYHKSLEDDLSSDTSGHFKRILVSLALGNRDEGPENITQAHEDAKKLADVSSNDSSDSLETRFLSILCTRSYPHLRRVFQEFIKMTNHDVEHAIRKRMSGDEKDAFLAIVRSVKNKPAFFADKLYKSMKGAGTDERTLTRIMISRSEIDLWNIRGEFLDLFDKSLHHMIEKDTSGDYRKALLALCGGED</sequence>
<dbReference type="PANTHER" id="PTHR10502">
    <property type="entry name" value="ANNEXIN"/>
    <property type="match status" value="1"/>
</dbReference>
<organism evidence="19 20">
    <name type="scientific">Indicator maculatus</name>
    <name type="common">spotted honeyguide</name>
    <dbReference type="NCBI Taxonomy" id="545262"/>
    <lineage>
        <taxon>Eukaryota</taxon>
        <taxon>Metazoa</taxon>
        <taxon>Chordata</taxon>
        <taxon>Craniata</taxon>
        <taxon>Vertebrata</taxon>
        <taxon>Euteleostomi</taxon>
        <taxon>Archelosauria</taxon>
        <taxon>Archosauria</taxon>
        <taxon>Dinosauria</taxon>
        <taxon>Saurischia</taxon>
        <taxon>Theropoda</taxon>
        <taxon>Coelurosauria</taxon>
        <taxon>Aves</taxon>
        <taxon>Neognathae</taxon>
        <taxon>Neoaves</taxon>
        <taxon>Telluraves</taxon>
        <taxon>Coraciimorphae</taxon>
        <taxon>Piciformes</taxon>
        <taxon>Indicatoridae</taxon>
        <taxon>Indicator</taxon>
    </lineage>
</organism>
<dbReference type="FunFam" id="1.10.220.10:FF:000002">
    <property type="entry name" value="Annexin"/>
    <property type="match status" value="2"/>
</dbReference>
<dbReference type="PANTHER" id="PTHR10502:SF19">
    <property type="entry name" value="ANNEXIN A6"/>
    <property type="match status" value="1"/>
</dbReference>
<keyword evidence="20" id="KW-1185">Reference proteome</keyword>
<evidence type="ECO:0000256" key="5">
    <source>
        <dbReference type="ARBA" id="ARBA00004496"/>
    </source>
</evidence>
<evidence type="ECO:0000256" key="9">
    <source>
        <dbReference type="ARBA" id="ARBA00022837"/>
    </source>
</evidence>
<dbReference type="FunFam" id="1.10.220.10:FF:000003">
    <property type="entry name" value="Annexin"/>
    <property type="match status" value="2"/>
</dbReference>
<dbReference type="Gene3D" id="1.10.220.10">
    <property type="entry name" value="Annexin"/>
    <property type="match status" value="8"/>
</dbReference>
<dbReference type="GO" id="GO:0005509">
    <property type="term" value="F:calcium ion binding"/>
    <property type="evidence" value="ECO:0007669"/>
    <property type="project" value="InterPro"/>
</dbReference>
<dbReference type="GO" id="GO:0005544">
    <property type="term" value="F:calcium-dependent phospholipid binding"/>
    <property type="evidence" value="ECO:0007669"/>
    <property type="project" value="UniProtKB-KW"/>
</dbReference>
<comment type="similarity">
    <text evidence="6 18">Belongs to the annexin family.</text>
</comment>
<comment type="domain">
    <text evidence="18">A pair of annexin repeats may form one binding site for calcium and phospholipid.</text>
</comment>
<dbReference type="GO" id="GO:0030154">
    <property type="term" value="P:cell differentiation"/>
    <property type="evidence" value="ECO:0007669"/>
    <property type="project" value="UniProtKB-ARBA"/>
</dbReference>
<dbReference type="GO" id="GO:0005634">
    <property type="term" value="C:nucleus"/>
    <property type="evidence" value="ECO:0007669"/>
    <property type="project" value="UniProtKB-SubCell"/>
</dbReference>
<dbReference type="EMBL" id="VXBD01010620">
    <property type="protein sequence ID" value="NXN15558.1"/>
    <property type="molecule type" value="Genomic_DNA"/>
</dbReference>
<proteinExistence type="inferred from homology"/>
<comment type="function">
    <text evidence="16">May associate with CD21. May regulate the release of Ca(2+) from intracellular stores.</text>
</comment>
<evidence type="ECO:0000256" key="11">
    <source>
        <dbReference type="ARBA" id="ARBA00023069"/>
    </source>
</evidence>
<protein>
    <recommendedName>
        <fullName evidence="18">Annexin</fullName>
    </recommendedName>
</protein>
<evidence type="ECO:0000313" key="20">
    <source>
        <dbReference type="Proteomes" id="UP000557230"/>
    </source>
</evidence>
<dbReference type="InterPro" id="IPR018252">
    <property type="entry name" value="Annexin_repeat_CS"/>
</dbReference>
<keyword evidence="7" id="KW-0963">Cytoplasm</keyword>
<evidence type="ECO:0000256" key="12">
    <source>
        <dbReference type="ARBA" id="ARBA00023216"/>
    </source>
</evidence>
<dbReference type="Proteomes" id="UP000557230">
    <property type="component" value="Unassembled WGS sequence"/>
</dbReference>
<dbReference type="GO" id="GO:0001786">
    <property type="term" value="F:phosphatidylserine binding"/>
    <property type="evidence" value="ECO:0007669"/>
    <property type="project" value="TreeGrafter"/>
</dbReference>
<dbReference type="GO" id="GO:0042470">
    <property type="term" value="C:melanosome"/>
    <property type="evidence" value="ECO:0007669"/>
    <property type="project" value="UniProtKB-SubCell"/>
</dbReference>
<dbReference type="AlphaFoldDB" id="A0A7L1GNE4"/>
<feature type="non-terminal residue" evidence="19">
    <location>
        <position position="660"/>
    </location>
</feature>
<evidence type="ECO:0000256" key="17">
    <source>
        <dbReference type="ARBA" id="ARBA00056830"/>
    </source>
</evidence>
<dbReference type="GO" id="GO:0051283">
    <property type="term" value="P:negative regulation of sequestering of calcium ion"/>
    <property type="evidence" value="ECO:0007669"/>
    <property type="project" value="TreeGrafter"/>
</dbReference>
<dbReference type="GO" id="GO:0048513">
    <property type="term" value="P:animal organ development"/>
    <property type="evidence" value="ECO:0007669"/>
    <property type="project" value="UniProtKB-ARBA"/>
</dbReference>
<evidence type="ECO:0000313" key="19">
    <source>
        <dbReference type="EMBL" id="NXN15558.1"/>
    </source>
</evidence>
<keyword evidence="14" id="KW-0966">Cell projection</keyword>
<dbReference type="PRINTS" id="PR00202">
    <property type="entry name" value="ANNEXINVI"/>
</dbReference>
<dbReference type="InterPro" id="IPR002393">
    <property type="entry name" value="ANX6"/>
</dbReference>
<dbReference type="OrthoDB" id="37886at2759"/>
<comment type="subcellular location">
    <subcellularLocation>
        <location evidence="3">Basolateral cell membrane</location>
    </subcellularLocation>
    <subcellularLocation>
        <location evidence="2">Cell projection</location>
        <location evidence="2">Cilium</location>
    </subcellularLocation>
    <subcellularLocation>
        <location evidence="5">Cytoplasm</location>
    </subcellularLocation>
    <subcellularLocation>
        <location evidence="4">Melanosome</location>
    </subcellularLocation>
    <subcellularLocation>
        <location evidence="1">Nucleus</location>
    </subcellularLocation>
</comment>
<keyword evidence="13" id="KW-0539">Nucleus</keyword>
<gene>
    <name evidence="19" type="primary">Anxa6</name>
    <name evidence="19" type="ORF">INDMAC_R07588</name>
</gene>
<reference evidence="19 20" key="1">
    <citation type="submission" date="2019-09" db="EMBL/GenBank/DDBJ databases">
        <title>Bird 10,000 Genomes (B10K) Project - Family phase.</title>
        <authorList>
            <person name="Zhang G."/>
        </authorList>
    </citation>
    <scope>NUCLEOTIDE SEQUENCE [LARGE SCALE GENOMIC DNA]</scope>
    <source>
        <strain evidence="19">B10K-DU-001-78</strain>
        <tissue evidence="19">Muscle</tissue>
    </source>
</reference>
<dbReference type="SMART" id="SM00335">
    <property type="entry name" value="ANX"/>
    <property type="match status" value="8"/>
</dbReference>
<keyword evidence="9 18" id="KW-0106">Calcium</keyword>
<evidence type="ECO:0000256" key="10">
    <source>
        <dbReference type="ARBA" id="ARBA00023005"/>
    </source>
</evidence>
<comment type="caution">
    <text evidence="19">The sequence shown here is derived from an EMBL/GenBank/DDBJ whole genome shotgun (WGS) entry which is preliminary data.</text>
</comment>
<dbReference type="GO" id="GO:0005739">
    <property type="term" value="C:mitochondrion"/>
    <property type="evidence" value="ECO:0007669"/>
    <property type="project" value="GOC"/>
</dbReference>
<dbReference type="PRINTS" id="PR00196">
    <property type="entry name" value="ANNEXIN"/>
</dbReference>
<name>A0A7L1GNE4_9PICI</name>
<evidence type="ECO:0000256" key="3">
    <source>
        <dbReference type="ARBA" id="ARBA00004187"/>
    </source>
</evidence>
<dbReference type="GO" id="GO:0034704">
    <property type="term" value="C:calcium channel complex"/>
    <property type="evidence" value="ECO:0007669"/>
    <property type="project" value="UniProtKB-ARBA"/>
</dbReference>
<evidence type="ECO:0000256" key="1">
    <source>
        <dbReference type="ARBA" id="ARBA00004123"/>
    </source>
</evidence>
<dbReference type="GO" id="GO:0009888">
    <property type="term" value="P:tissue development"/>
    <property type="evidence" value="ECO:0007669"/>
    <property type="project" value="UniProtKB-ARBA"/>
</dbReference>
<dbReference type="GO" id="GO:0051560">
    <property type="term" value="P:mitochondrial calcium ion homeostasis"/>
    <property type="evidence" value="ECO:0007669"/>
    <property type="project" value="TreeGrafter"/>
</dbReference>
<dbReference type="PROSITE" id="PS51897">
    <property type="entry name" value="ANNEXIN_2"/>
    <property type="match status" value="8"/>
</dbReference>
<evidence type="ECO:0000256" key="16">
    <source>
        <dbReference type="ARBA" id="ARBA00025332"/>
    </source>
</evidence>
<evidence type="ECO:0000256" key="6">
    <source>
        <dbReference type="ARBA" id="ARBA00007831"/>
    </source>
</evidence>
<dbReference type="GO" id="GO:0019834">
    <property type="term" value="F:phospholipase A2 inhibitor activity"/>
    <property type="evidence" value="ECO:0007669"/>
    <property type="project" value="UniProtKB-KW"/>
</dbReference>
<dbReference type="GO" id="GO:0012506">
    <property type="term" value="C:vesicle membrane"/>
    <property type="evidence" value="ECO:0007669"/>
    <property type="project" value="TreeGrafter"/>
</dbReference>
<dbReference type="GO" id="GO:0005929">
    <property type="term" value="C:cilium"/>
    <property type="evidence" value="ECO:0007669"/>
    <property type="project" value="UniProtKB-SubCell"/>
</dbReference>
<dbReference type="FunFam" id="1.10.220.10:FF:000001">
    <property type="entry name" value="Annexin"/>
    <property type="match status" value="2"/>
</dbReference>
<dbReference type="InterPro" id="IPR001464">
    <property type="entry name" value="Annexin"/>
</dbReference>
<keyword evidence="12 18" id="KW-0041">Annexin</keyword>
<feature type="non-terminal residue" evidence="19">
    <location>
        <position position="1"/>
    </location>
</feature>
<dbReference type="InterPro" id="IPR018502">
    <property type="entry name" value="Annexin_repeat"/>
</dbReference>